<keyword evidence="6 7" id="KW-0472">Membrane</keyword>
<feature type="transmembrane region" description="Helical" evidence="7">
    <location>
        <begin position="130"/>
        <end position="150"/>
    </location>
</feature>
<comment type="subcellular location">
    <subcellularLocation>
        <location evidence="1">Cell membrane</location>
        <topology evidence="1">Multi-pass membrane protein</topology>
    </subcellularLocation>
</comment>
<dbReference type="Gene3D" id="1.20.1560.10">
    <property type="entry name" value="ABC transporter type 1, transmembrane domain"/>
    <property type="match status" value="1"/>
</dbReference>
<evidence type="ECO:0000256" key="1">
    <source>
        <dbReference type="ARBA" id="ARBA00004651"/>
    </source>
</evidence>
<dbReference type="SUPFAM" id="SSF90123">
    <property type="entry name" value="ABC transporter transmembrane region"/>
    <property type="match status" value="1"/>
</dbReference>
<dbReference type="NCBIfam" id="TIGR02857">
    <property type="entry name" value="CydD"/>
    <property type="match status" value="1"/>
</dbReference>
<organism evidence="10 11">
    <name type="scientific">Paenibacillus eucommiae</name>
    <dbReference type="NCBI Taxonomy" id="1355755"/>
    <lineage>
        <taxon>Bacteria</taxon>
        <taxon>Bacillati</taxon>
        <taxon>Bacillota</taxon>
        <taxon>Bacilli</taxon>
        <taxon>Bacillales</taxon>
        <taxon>Paenibacillaceae</taxon>
        <taxon>Paenibacillus</taxon>
    </lineage>
</organism>
<dbReference type="InterPro" id="IPR003439">
    <property type="entry name" value="ABC_transporter-like_ATP-bd"/>
</dbReference>
<name>A0ABS4IWS7_9BACL</name>
<dbReference type="RefSeq" id="WP_209971743.1">
    <property type="nucleotide sequence ID" value="NZ_JAGGLB010000007.1"/>
</dbReference>
<dbReference type="CDD" id="cd18584">
    <property type="entry name" value="ABC_6TM_AarD_CydD"/>
    <property type="match status" value="1"/>
</dbReference>
<feature type="domain" description="ABC transporter" evidence="8">
    <location>
        <begin position="353"/>
        <end position="588"/>
    </location>
</feature>
<keyword evidence="4 10" id="KW-0067">ATP-binding</keyword>
<keyword evidence="5 7" id="KW-1133">Transmembrane helix</keyword>
<keyword evidence="3" id="KW-0547">Nucleotide-binding</keyword>
<dbReference type="InterPro" id="IPR014216">
    <property type="entry name" value="ABC_transptr_CydD"/>
</dbReference>
<dbReference type="InterPro" id="IPR027417">
    <property type="entry name" value="P-loop_NTPase"/>
</dbReference>
<dbReference type="PROSITE" id="PS00211">
    <property type="entry name" value="ABC_TRANSPORTER_1"/>
    <property type="match status" value="1"/>
</dbReference>
<dbReference type="SMART" id="SM00382">
    <property type="entry name" value="AAA"/>
    <property type="match status" value="1"/>
</dbReference>
<dbReference type="PANTHER" id="PTHR24221">
    <property type="entry name" value="ATP-BINDING CASSETTE SUB-FAMILY B"/>
    <property type="match status" value="1"/>
</dbReference>
<dbReference type="InterPro" id="IPR039421">
    <property type="entry name" value="Type_1_exporter"/>
</dbReference>
<feature type="transmembrane region" description="Helical" evidence="7">
    <location>
        <begin position="235"/>
        <end position="256"/>
    </location>
</feature>
<dbReference type="PROSITE" id="PS50893">
    <property type="entry name" value="ABC_TRANSPORTER_2"/>
    <property type="match status" value="1"/>
</dbReference>
<evidence type="ECO:0000313" key="11">
    <source>
        <dbReference type="Proteomes" id="UP001519287"/>
    </source>
</evidence>
<sequence>MGKELFGYEGSKPTILLIALLALVQGAAVIGQALGLAQAISALFAGQAVSDITGPLLLFVGAFIVRQLSVRFQQTIAGRFAEATSISLRKKLLKRLFELGPRFTGKHGAGNLVTLALEGAAQFRTYLELIVPRGVGTAVIPVMVLGFVLMQDVVAGVILIVTMPILIGFMILLGLAARKQMDKQWKSYRILANHFTDSLRGLETLRFLGRSRSHGTTIEQVSTKYRSATMRTLRVAFLSSFALDFFTMLSVASVAVSLGLRLVNGGIGLEAALLVLILAPEYFLPVRMVGSDYHATLNGKEAGLAIQSIIDEAATATVTGTAAAKSEPQELQESQETQELPASITNWSVDDPIGLCSIQVNGEAESRPLVRDVTAQLKGARKIGIVGESGAGKSTLIDVIGGFIAPSTGGVSINGSILGPSNKAAWQRKIAYIPQHPHLFSLSLADNVRFYEPEASQQEVEAAIRAAGLWELAQSLPNGCDEMIGDGGRTLSGGQAQRVALARAFLGSRPLVLLDEPTSHLDIETELELKRTMLDLFADRRIVLATHRLHWMPEMDHILVMHEGNLAEWGTHEQLLAQRGIYYELFAAQAKGVRIGCE</sequence>
<protein>
    <submittedName>
        <fullName evidence="10">ATP-binding cassette subfamily C protein CydD</fullName>
    </submittedName>
</protein>
<evidence type="ECO:0000256" key="5">
    <source>
        <dbReference type="ARBA" id="ARBA00022989"/>
    </source>
</evidence>
<dbReference type="SUPFAM" id="SSF52540">
    <property type="entry name" value="P-loop containing nucleoside triphosphate hydrolases"/>
    <property type="match status" value="1"/>
</dbReference>
<dbReference type="Pfam" id="PF00664">
    <property type="entry name" value="ABC_membrane"/>
    <property type="match status" value="1"/>
</dbReference>
<gene>
    <name evidence="10" type="ORF">J2Z66_002596</name>
</gene>
<dbReference type="PROSITE" id="PS50929">
    <property type="entry name" value="ABC_TM1F"/>
    <property type="match status" value="1"/>
</dbReference>
<dbReference type="Pfam" id="PF00005">
    <property type="entry name" value="ABC_tran"/>
    <property type="match status" value="1"/>
</dbReference>
<evidence type="ECO:0000256" key="6">
    <source>
        <dbReference type="ARBA" id="ARBA00023136"/>
    </source>
</evidence>
<keyword evidence="2 7" id="KW-0812">Transmembrane</keyword>
<feature type="transmembrane region" description="Helical" evidence="7">
    <location>
        <begin position="156"/>
        <end position="177"/>
    </location>
</feature>
<dbReference type="Gene3D" id="3.40.50.300">
    <property type="entry name" value="P-loop containing nucleotide triphosphate hydrolases"/>
    <property type="match status" value="1"/>
</dbReference>
<dbReference type="PANTHER" id="PTHR24221:SF614">
    <property type="entry name" value="GLUTATHIONE_L-CYSTEINE TRANSPORT SYSTEM ATP-BINDING_PERMEASE PROTEIN CYDC"/>
    <property type="match status" value="1"/>
</dbReference>
<dbReference type="InterPro" id="IPR017871">
    <property type="entry name" value="ABC_transporter-like_CS"/>
</dbReference>
<dbReference type="InterPro" id="IPR036640">
    <property type="entry name" value="ABC1_TM_sf"/>
</dbReference>
<dbReference type="GO" id="GO:0005524">
    <property type="term" value="F:ATP binding"/>
    <property type="evidence" value="ECO:0007669"/>
    <property type="project" value="UniProtKB-KW"/>
</dbReference>
<evidence type="ECO:0000256" key="2">
    <source>
        <dbReference type="ARBA" id="ARBA00022692"/>
    </source>
</evidence>
<keyword evidence="11" id="KW-1185">Reference proteome</keyword>
<evidence type="ECO:0000256" key="3">
    <source>
        <dbReference type="ARBA" id="ARBA00022741"/>
    </source>
</evidence>
<evidence type="ECO:0000256" key="7">
    <source>
        <dbReference type="SAM" id="Phobius"/>
    </source>
</evidence>
<evidence type="ECO:0000259" key="9">
    <source>
        <dbReference type="PROSITE" id="PS50929"/>
    </source>
</evidence>
<feature type="domain" description="ABC transmembrane type-1" evidence="9">
    <location>
        <begin position="16"/>
        <end position="298"/>
    </location>
</feature>
<dbReference type="InterPro" id="IPR011527">
    <property type="entry name" value="ABC1_TM_dom"/>
</dbReference>
<dbReference type="InterPro" id="IPR003593">
    <property type="entry name" value="AAA+_ATPase"/>
</dbReference>
<comment type="caution">
    <text evidence="10">The sequence shown here is derived from an EMBL/GenBank/DDBJ whole genome shotgun (WGS) entry which is preliminary data.</text>
</comment>
<evidence type="ECO:0000256" key="4">
    <source>
        <dbReference type="ARBA" id="ARBA00022840"/>
    </source>
</evidence>
<proteinExistence type="predicted"/>
<dbReference type="Proteomes" id="UP001519287">
    <property type="component" value="Unassembled WGS sequence"/>
</dbReference>
<dbReference type="EMBL" id="JAGGLB010000007">
    <property type="protein sequence ID" value="MBP1990989.1"/>
    <property type="molecule type" value="Genomic_DNA"/>
</dbReference>
<evidence type="ECO:0000259" key="8">
    <source>
        <dbReference type="PROSITE" id="PS50893"/>
    </source>
</evidence>
<evidence type="ECO:0000313" key="10">
    <source>
        <dbReference type="EMBL" id="MBP1990989.1"/>
    </source>
</evidence>
<accession>A0ABS4IWS7</accession>
<reference evidence="10 11" key="1">
    <citation type="submission" date="2021-03" db="EMBL/GenBank/DDBJ databases">
        <title>Genomic Encyclopedia of Type Strains, Phase IV (KMG-IV): sequencing the most valuable type-strain genomes for metagenomic binning, comparative biology and taxonomic classification.</title>
        <authorList>
            <person name="Goeker M."/>
        </authorList>
    </citation>
    <scope>NUCLEOTIDE SEQUENCE [LARGE SCALE GENOMIC DNA]</scope>
    <source>
        <strain evidence="10 11">DSM 26048</strain>
    </source>
</reference>